<dbReference type="InterPro" id="IPR030910">
    <property type="entry name" value="SLAP_dom"/>
</dbReference>
<evidence type="ECO:0008006" key="3">
    <source>
        <dbReference type="Google" id="ProtNLM"/>
    </source>
</evidence>
<dbReference type="RefSeq" id="WP_020961273.1">
    <property type="nucleotide sequence ID" value="NC_022080.4"/>
</dbReference>
<accession>S5Z9F5</accession>
<dbReference type="NCBIfam" id="TIGR04399">
    <property type="entry name" value="acc_Sec_SLAP"/>
    <property type="match status" value="1"/>
</dbReference>
<dbReference type="AlphaFoldDB" id="S5Z9F5"/>
<gene>
    <name evidence="1" type="ORF">M493_16365</name>
</gene>
<sequence>MFPFLKKKKKSGGDTTVEAQDIINEAGEASGEEEEVHTELSLHPSWNVPTEEQYVLRFFNNELPPLKPNQVSLSGISLTKEIDGVMVTAFVRHSLPHSIQIGRVPLLLLREDGTILARKEFDLRELGELPPKTSRPWRFLFGRETLRAEEIPAEGWKLAFELKPKHRLDLDPTWEEVLPEAEKEALRRIVDELGAPKENEVNFFGLQAAMNDGGLRVTVLVRNGSHKTVCLEQLPLEVEDAAGDVVARGSFKLDRLEIKANTTKPWTFIFPPAVVQKDDPDLSSWKLNVIRG</sequence>
<name>S5Z9F5_GEOG3</name>
<dbReference type="InterPro" id="IPR030911">
    <property type="entry name" value="Sec_acc_SLAP"/>
</dbReference>
<dbReference type="OrthoDB" id="1907642at2"/>
<dbReference type="Proteomes" id="UP000015500">
    <property type="component" value="Chromosome"/>
</dbReference>
<organism evidence="1 2">
    <name type="scientific">Geobacillus genomosp. 3</name>
    <dbReference type="NCBI Taxonomy" id="1921421"/>
    <lineage>
        <taxon>Bacteria</taxon>
        <taxon>Bacillati</taxon>
        <taxon>Bacillota</taxon>
        <taxon>Bacilli</taxon>
        <taxon>Bacillales</taxon>
        <taxon>Anoxybacillaceae</taxon>
        <taxon>Geobacillus</taxon>
    </lineage>
</organism>
<dbReference type="KEGG" id="gjf:M493_16365"/>
<evidence type="ECO:0000313" key="2">
    <source>
        <dbReference type="Proteomes" id="UP000015500"/>
    </source>
</evidence>
<evidence type="ECO:0000313" key="1">
    <source>
        <dbReference type="EMBL" id="AGT33487.1"/>
    </source>
</evidence>
<dbReference type="STRING" id="1921421.M493_16365"/>
<dbReference type="HOGENOM" id="CLU_078151_0_0_9"/>
<proteinExistence type="predicted"/>
<dbReference type="NCBIfam" id="TIGR04398">
    <property type="entry name" value="SLAP_DUP"/>
    <property type="match status" value="2"/>
</dbReference>
<keyword evidence="2" id="KW-1185">Reference proteome</keyword>
<protein>
    <recommendedName>
        <fullName evidence="3">Accessory Sec system S-layer assembly protein</fullName>
    </recommendedName>
</protein>
<dbReference type="PATRIC" id="fig|1345697.3.peg.3219"/>
<dbReference type="EMBL" id="CP006254">
    <property type="protein sequence ID" value="AGT33487.1"/>
    <property type="molecule type" value="Genomic_DNA"/>
</dbReference>
<reference evidence="1 2" key="1">
    <citation type="journal article" date="2014" name="Genome Announc.">
        <title>Complete Genome Sequence of the Thermophilic Polychlorinated Biphenyl Degrader Geobacillus sp. Strain JF8 (NBRC 109937).</title>
        <authorList>
            <person name="Shintani M."/>
            <person name="Ohtsubo Y."/>
            <person name="Fukuda K."/>
            <person name="Hosoyama A."/>
            <person name="Ohji S."/>
            <person name="Yamazoe A."/>
            <person name="Fujita N."/>
            <person name="Nagata Y."/>
            <person name="Tsuda M."/>
            <person name="Hatta T."/>
            <person name="Kimbara K."/>
        </authorList>
    </citation>
    <scope>NUCLEOTIDE SEQUENCE [LARGE SCALE GENOMIC DNA]</scope>
    <source>
        <strain evidence="1 2">JF8</strain>
    </source>
</reference>